<sequence length="688" mass="77654">DGYADKKWYMYRPLISCYGRQSIMGQLCLVNCSLKQSFNYMYKSPFIYISGQLLIERTTFTSLKTEKYPVIVAYVIDQSIITDSHFISLESYNLGASRYGTAQLEENPTQDKLKTGLEAVQLESVAAIAFASAYLDSDIEITSSTFERCTSVAAKYQFLTSHNITSYEMNSFYRLPVAGAVAFNIFVKPETGCIVEDTIGTGFEEIVDEYQLTLFCNIKQCSFTLNTGHESGAVILVGSSYEISMFKCKFERNNAISLGDYDLNNQSNNIISITLEQYVIGNDLFLLPNPCNFTDDGLEVEMADYNGIYFDGYITSIYSSTSTSNLTRVGHSWASQVAYDYLLENPIEISEDDLLMINKAEVYVNWQYGNDEEGTGDNEDGKQVKTVVRALEMVDWMVESKIYLSPHRQRFRELFIRGFDTQIIGVSDEEIAQEKLKQKLIKQSNGDKCKNEDQTYNCFAIGRSRISPETKQDTDLCGNDIDDDLYVDDITLPFIEALSCGLVIVDVDFIQAPRISFDSHLISCGKKSRLIIKRCGFSQLIPEKMNYDYQTNIPLYADMKQNEQKDQVRKDKLSPLLIFIAGDSAHICEFNHVAFKDCKSEQGTGGVTIYSMDGLSNSNYVLNEECPDDTDTSRTNHLEQFFSARNCRVTSDAQQILGTLTYSGGTPEYVDRTCDIVPIIADSFSTFQ</sequence>
<evidence type="ECO:0000313" key="1">
    <source>
        <dbReference type="EMBL" id="KAA6387095.1"/>
    </source>
</evidence>
<dbReference type="EMBL" id="SNRW01004519">
    <property type="protein sequence ID" value="KAA6387095.1"/>
    <property type="molecule type" value="Genomic_DNA"/>
</dbReference>
<accession>A0A5J4VWY2</accession>
<organism evidence="1 2">
    <name type="scientific">Streblomastix strix</name>
    <dbReference type="NCBI Taxonomy" id="222440"/>
    <lineage>
        <taxon>Eukaryota</taxon>
        <taxon>Metamonada</taxon>
        <taxon>Preaxostyla</taxon>
        <taxon>Oxymonadida</taxon>
        <taxon>Streblomastigidae</taxon>
        <taxon>Streblomastix</taxon>
    </lineage>
</organism>
<gene>
    <name evidence="1" type="ORF">EZS28_017378</name>
</gene>
<reference evidence="1 2" key="1">
    <citation type="submission" date="2019-03" db="EMBL/GenBank/DDBJ databases">
        <title>Single cell metagenomics reveals metabolic interactions within the superorganism composed of flagellate Streblomastix strix and complex community of Bacteroidetes bacteria on its surface.</title>
        <authorList>
            <person name="Treitli S.C."/>
            <person name="Kolisko M."/>
            <person name="Husnik F."/>
            <person name="Keeling P."/>
            <person name="Hampl V."/>
        </authorList>
    </citation>
    <scope>NUCLEOTIDE SEQUENCE [LARGE SCALE GENOMIC DNA]</scope>
    <source>
        <strain evidence="1">ST1C</strain>
    </source>
</reference>
<name>A0A5J4VWY2_9EUKA</name>
<comment type="caution">
    <text evidence="1">The sequence shown here is derived from an EMBL/GenBank/DDBJ whole genome shotgun (WGS) entry which is preliminary data.</text>
</comment>
<dbReference type="AlphaFoldDB" id="A0A5J4VWY2"/>
<proteinExistence type="predicted"/>
<feature type="non-terminal residue" evidence="1">
    <location>
        <position position="1"/>
    </location>
</feature>
<protein>
    <submittedName>
        <fullName evidence="1">Uncharacterized protein</fullName>
    </submittedName>
</protein>
<dbReference type="Proteomes" id="UP000324800">
    <property type="component" value="Unassembled WGS sequence"/>
</dbReference>
<evidence type="ECO:0000313" key="2">
    <source>
        <dbReference type="Proteomes" id="UP000324800"/>
    </source>
</evidence>